<evidence type="ECO:0000256" key="2">
    <source>
        <dbReference type="SAM" id="MobiDB-lite"/>
    </source>
</evidence>
<accession>A0ABN9Q6T3</accession>
<dbReference type="InterPro" id="IPR013762">
    <property type="entry name" value="Integrase-like_cat_sf"/>
</dbReference>
<name>A0ABN9Q6T3_9DINO</name>
<reference evidence="3" key="1">
    <citation type="submission" date="2023-10" db="EMBL/GenBank/DDBJ databases">
        <authorList>
            <person name="Chen Y."/>
            <person name="Shah S."/>
            <person name="Dougan E. K."/>
            <person name="Thang M."/>
            <person name="Chan C."/>
        </authorList>
    </citation>
    <scope>NUCLEOTIDE SEQUENCE [LARGE SCALE GENOMIC DNA]</scope>
</reference>
<proteinExistence type="predicted"/>
<protein>
    <submittedName>
        <fullName evidence="3">Uncharacterized protein</fullName>
    </submittedName>
</protein>
<keyword evidence="1" id="KW-0233">DNA recombination</keyword>
<dbReference type="InterPro" id="IPR011010">
    <property type="entry name" value="DNA_brk_join_enz"/>
</dbReference>
<dbReference type="SUPFAM" id="SSF56349">
    <property type="entry name" value="DNA breaking-rejoining enzymes"/>
    <property type="match status" value="1"/>
</dbReference>
<evidence type="ECO:0000313" key="3">
    <source>
        <dbReference type="EMBL" id="CAK0800051.1"/>
    </source>
</evidence>
<dbReference type="Gene3D" id="1.10.443.10">
    <property type="entry name" value="Intergrase catalytic core"/>
    <property type="match status" value="1"/>
</dbReference>
<dbReference type="EMBL" id="CAUYUJ010002281">
    <property type="protein sequence ID" value="CAK0800051.1"/>
    <property type="molecule type" value="Genomic_DNA"/>
</dbReference>
<feature type="region of interest" description="Disordered" evidence="2">
    <location>
        <begin position="460"/>
        <end position="488"/>
    </location>
</feature>
<sequence length="807" mass="88952">GRRRLTDEVNESIWALNWLVGSSTANTKFSSLGQRATVDHLYEAINSFRPPPQAVSDEEATRALLGSRVPYGGDDDLAVVPYDRALVSIHGDGRVPVPLAEVLPPGAAKMIVDFDTHLLKDDNQWGAEVERGLEHIGSYMDPRLRFSRRSYLNFIGDLFRGGLLAWRVNARFRERPRVPMGSGSSWADVVMDTDTDMYLSLSDVKDYFYACGLPPGLESFFCLPDNTGEELKVVTQGGPAFGSLWGPTAVAPAMKVMPMGWTRSFFFAQVLHAHQVHQIRPWSPGAVMQDRVPPPPFRAGTELALPYCDNFVAAASSLAQADALREDCKRRMTSIGFEVHEEEAARHWAESLGFAIDGLTGEHRLSPVKELRAAAALLPFARANMRRPWASEVEVFDASPAGCGIMTAALPEEVVSEIGKVDERITAAASEAWPASSFFEARAWGHPRQLARAMSRLLPPTQAKRPRGEASAGLPQGPAGSRPVKEPRVSRVLQAGGREMQEELELKGIMVSLLEMKSVGKQSIPYYLQKFREFLDFVVDHGFDLHKGEDVDEALVQLMDLLYLDGWQVDQGEELLAAVKLGIPRFSRAAPVACRFGLPRAWVVAIIAAMLWRGRLESARRVVVMHDAYLRTGEATRLRAEDFAPPVGDHRGHERGALILGSSSAGVPTKTGVLDDAATLSDWDFPTSEVLELLKAQRAPHEPLFVAKPAAFRKDFDQARLDLGLDRRNLTSYQLRHSGPSRDALLGRRALPDIMKRGRWATLSSVKRYERRGVMQKALASSSKELLDFAAAVESSIVGALLGRPSQ</sequence>
<organism evidence="3 4">
    <name type="scientific">Prorocentrum cordatum</name>
    <dbReference type="NCBI Taxonomy" id="2364126"/>
    <lineage>
        <taxon>Eukaryota</taxon>
        <taxon>Sar</taxon>
        <taxon>Alveolata</taxon>
        <taxon>Dinophyceae</taxon>
        <taxon>Prorocentrales</taxon>
        <taxon>Prorocentraceae</taxon>
        <taxon>Prorocentrum</taxon>
    </lineage>
</organism>
<evidence type="ECO:0000313" key="4">
    <source>
        <dbReference type="Proteomes" id="UP001189429"/>
    </source>
</evidence>
<dbReference type="Proteomes" id="UP001189429">
    <property type="component" value="Unassembled WGS sequence"/>
</dbReference>
<keyword evidence="4" id="KW-1185">Reference proteome</keyword>
<evidence type="ECO:0000256" key="1">
    <source>
        <dbReference type="ARBA" id="ARBA00023172"/>
    </source>
</evidence>
<feature type="non-terminal residue" evidence="3">
    <location>
        <position position="1"/>
    </location>
</feature>
<feature type="non-terminal residue" evidence="3">
    <location>
        <position position="807"/>
    </location>
</feature>
<gene>
    <name evidence="3" type="ORF">PCOR1329_LOCUS8328</name>
</gene>
<comment type="caution">
    <text evidence="3">The sequence shown here is derived from an EMBL/GenBank/DDBJ whole genome shotgun (WGS) entry which is preliminary data.</text>
</comment>